<proteinExistence type="predicted"/>
<organism evidence="2 3">
    <name type="scientific">Exophiala oligosperma</name>
    <dbReference type="NCBI Taxonomy" id="215243"/>
    <lineage>
        <taxon>Eukaryota</taxon>
        <taxon>Fungi</taxon>
        <taxon>Dikarya</taxon>
        <taxon>Ascomycota</taxon>
        <taxon>Pezizomycotina</taxon>
        <taxon>Eurotiomycetes</taxon>
        <taxon>Chaetothyriomycetidae</taxon>
        <taxon>Chaetothyriales</taxon>
        <taxon>Herpotrichiellaceae</taxon>
        <taxon>Exophiala</taxon>
    </lineage>
</organism>
<dbReference type="VEuPathDB" id="FungiDB:PV06_03854"/>
<dbReference type="GeneID" id="27355928"/>
<feature type="domain" description="Glyoxal oxidase N-terminal" evidence="1">
    <location>
        <begin position="116"/>
        <end position="219"/>
    </location>
</feature>
<dbReference type="InterPro" id="IPR037293">
    <property type="entry name" value="Gal_Oxidase_central_sf"/>
</dbReference>
<dbReference type="Pfam" id="PF07250">
    <property type="entry name" value="Glyoxal_oxid_N"/>
    <property type="match status" value="1"/>
</dbReference>
<evidence type="ECO:0000313" key="3">
    <source>
        <dbReference type="Proteomes" id="UP000053342"/>
    </source>
</evidence>
<keyword evidence="3" id="KW-1185">Reference proteome</keyword>
<evidence type="ECO:0000259" key="1">
    <source>
        <dbReference type="Pfam" id="PF07250"/>
    </source>
</evidence>
<gene>
    <name evidence="2" type="ORF">PV06_03854</name>
</gene>
<dbReference type="AlphaFoldDB" id="A0A0D2DRD2"/>
<dbReference type="STRING" id="215243.A0A0D2DRD2"/>
<dbReference type="Gene3D" id="2.130.10.80">
    <property type="entry name" value="Galactose oxidase/kelch, beta-propeller"/>
    <property type="match status" value="1"/>
</dbReference>
<protein>
    <recommendedName>
        <fullName evidence="1">Glyoxal oxidase N-terminal domain-containing protein</fullName>
    </recommendedName>
</protein>
<dbReference type="InterPro" id="IPR009880">
    <property type="entry name" value="Glyoxal_oxidase_N"/>
</dbReference>
<dbReference type="OrthoDB" id="2019572at2759"/>
<dbReference type="InterPro" id="IPR011043">
    <property type="entry name" value="Gal_Oxase/kelch_b-propeller"/>
</dbReference>
<dbReference type="RefSeq" id="XP_016265679.1">
    <property type="nucleotide sequence ID" value="XM_016404674.1"/>
</dbReference>
<dbReference type="SUPFAM" id="SSF50965">
    <property type="entry name" value="Galactose oxidase, central domain"/>
    <property type="match status" value="1"/>
</dbReference>
<reference evidence="2 3" key="1">
    <citation type="submission" date="2015-01" db="EMBL/GenBank/DDBJ databases">
        <title>The Genome Sequence of Exophiala oligosperma CBS72588.</title>
        <authorList>
            <consortium name="The Broad Institute Genomics Platform"/>
            <person name="Cuomo C."/>
            <person name="de Hoog S."/>
            <person name="Gorbushina A."/>
            <person name="Stielow B."/>
            <person name="Teixiera M."/>
            <person name="Abouelleil A."/>
            <person name="Chapman S.B."/>
            <person name="Priest M."/>
            <person name="Young S.K."/>
            <person name="Wortman J."/>
            <person name="Nusbaum C."/>
            <person name="Birren B."/>
        </authorList>
    </citation>
    <scope>NUCLEOTIDE SEQUENCE [LARGE SCALE GENOMIC DNA]</scope>
    <source>
        <strain evidence="2 3">CBS 72588</strain>
    </source>
</reference>
<dbReference type="PANTHER" id="PTHR32208:SF21">
    <property type="entry name" value="LOW QUALITY PROTEIN: ALDEHYDE OXIDASE GLOX-LIKE"/>
    <property type="match status" value="1"/>
</dbReference>
<accession>A0A0D2DRD2</accession>
<sequence length="260" mass="28452">MAMELCLPFENTSTRQASKYGRPHNTVFAPLCDWIIGNISEISMNLRILEYLFYCLAPVTSALFNDGDRHVDVSVDYFELAGSSGVPAMHAAVLPPDGKVVFLDKVENYTELLLPNKRYAYSSLYDPISHQSSPLSVTTNPFCCGGAFLPDGRLVTIGGNAPLLWLDPTVDDGFDAIRYIGSNSSTYNWIEPGNKLGSKRWYASAQTLSNGDVFVAAGSLNGLNPGNYSNNNPTYEILGSDRVSKGKSIPMEILVETQPY</sequence>
<dbReference type="HOGENOM" id="CLU_1283270_0_0_1"/>
<name>A0A0D2DRD2_9EURO</name>
<dbReference type="PANTHER" id="PTHR32208">
    <property type="entry name" value="SECRETED PROTEIN-RELATED"/>
    <property type="match status" value="1"/>
</dbReference>
<dbReference type="EMBL" id="KN847334">
    <property type="protein sequence ID" value="KIW45463.1"/>
    <property type="molecule type" value="Genomic_DNA"/>
</dbReference>
<dbReference type="Proteomes" id="UP000053342">
    <property type="component" value="Unassembled WGS sequence"/>
</dbReference>
<evidence type="ECO:0000313" key="2">
    <source>
        <dbReference type="EMBL" id="KIW45463.1"/>
    </source>
</evidence>